<dbReference type="PROSITE" id="PS51186">
    <property type="entry name" value="GNAT"/>
    <property type="match status" value="1"/>
</dbReference>
<dbReference type="GO" id="GO:0008999">
    <property type="term" value="F:protein-N-terminal-alanine acetyltransferase activity"/>
    <property type="evidence" value="ECO:0007669"/>
    <property type="project" value="TreeGrafter"/>
</dbReference>
<dbReference type="InterPro" id="IPR000182">
    <property type="entry name" value="GNAT_dom"/>
</dbReference>
<accession>A0A7X6N321</accession>
<dbReference type="InterPro" id="IPR051531">
    <property type="entry name" value="N-acetyltransferase"/>
</dbReference>
<feature type="domain" description="N-acetyltransferase" evidence="4">
    <location>
        <begin position="8"/>
        <end position="168"/>
    </location>
</feature>
<sequence length="179" mass="20652">MELKTERLILRPWKSTDASSLFHYASNPTIANSAGWIPHNSVEESRMIINSIFQNDHTFAITLKNDLQNPIGAIRLAKANENVVLVKENDIDLGYWLAEEFWHQGIMTEALIAVIDLAINELKMANVWCSHFANNIRAQQLEQRLGFNHIYTEYDVINLKTGMHHNVHYGRIIAQEWLK</sequence>
<dbReference type="GO" id="GO:0005737">
    <property type="term" value="C:cytoplasm"/>
    <property type="evidence" value="ECO:0007669"/>
    <property type="project" value="TreeGrafter"/>
</dbReference>
<dbReference type="AlphaFoldDB" id="A0A7X6N321"/>
<keyword evidence="1 5" id="KW-0808">Transferase</keyword>
<proteinExistence type="inferred from homology"/>
<evidence type="ECO:0000313" key="5">
    <source>
        <dbReference type="EMBL" id="NKZ23699.1"/>
    </source>
</evidence>
<dbReference type="PANTHER" id="PTHR43792:SF8">
    <property type="entry name" value="[RIBOSOMAL PROTEIN US5]-ALANINE N-ACETYLTRANSFERASE"/>
    <property type="match status" value="1"/>
</dbReference>
<evidence type="ECO:0000256" key="3">
    <source>
        <dbReference type="ARBA" id="ARBA00038502"/>
    </source>
</evidence>
<dbReference type="EMBL" id="JAAXPN010000001">
    <property type="protein sequence ID" value="NKZ23699.1"/>
    <property type="molecule type" value="Genomic_DNA"/>
</dbReference>
<evidence type="ECO:0000256" key="1">
    <source>
        <dbReference type="ARBA" id="ARBA00022679"/>
    </source>
</evidence>
<dbReference type="Pfam" id="PF13302">
    <property type="entry name" value="Acetyltransf_3"/>
    <property type="match status" value="1"/>
</dbReference>
<keyword evidence="6" id="KW-1185">Reference proteome</keyword>
<name>A0A7X6N321_9LACO</name>
<dbReference type="InterPro" id="IPR016181">
    <property type="entry name" value="Acyl_CoA_acyltransferase"/>
</dbReference>
<comment type="caution">
    <text evidence="5">The sequence shown here is derived from an EMBL/GenBank/DDBJ whole genome shotgun (WGS) entry which is preliminary data.</text>
</comment>
<organism evidence="5 6">
    <name type="scientific">Periweissella fabalis</name>
    <dbReference type="NCBI Taxonomy" id="1070421"/>
    <lineage>
        <taxon>Bacteria</taxon>
        <taxon>Bacillati</taxon>
        <taxon>Bacillota</taxon>
        <taxon>Bacilli</taxon>
        <taxon>Lactobacillales</taxon>
        <taxon>Lactobacillaceae</taxon>
        <taxon>Periweissella</taxon>
    </lineage>
</organism>
<dbReference type="Proteomes" id="UP000549765">
    <property type="component" value="Unassembled WGS sequence"/>
</dbReference>
<reference evidence="5 6" key="1">
    <citation type="submission" date="2020-04" db="EMBL/GenBank/DDBJ databases">
        <title>MicrobeNet Type strains.</title>
        <authorList>
            <person name="Nicholson A.C."/>
        </authorList>
    </citation>
    <scope>NUCLEOTIDE SEQUENCE [LARGE SCALE GENOMIC DNA]</scope>
    <source>
        <strain evidence="5 6">CCUG 61472</strain>
    </source>
</reference>
<dbReference type="PANTHER" id="PTHR43792">
    <property type="entry name" value="GNAT FAMILY, PUTATIVE (AFU_ORTHOLOGUE AFUA_3G00765)-RELATED-RELATED"/>
    <property type="match status" value="1"/>
</dbReference>
<dbReference type="SUPFAM" id="SSF55729">
    <property type="entry name" value="Acyl-CoA N-acyltransferases (Nat)"/>
    <property type="match status" value="1"/>
</dbReference>
<dbReference type="Gene3D" id="3.40.630.30">
    <property type="match status" value="1"/>
</dbReference>
<evidence type="ECO:0000313" key="6">
    <source>
        <dbReference type="Proteomes" id="UP000549765"/>
    </source>
</evidence>
<evidence type="ECO:0000256" key="2">
    <source>
        <dbReference type="ARBA" id="ARBA00023315"/>
    </source>
</evidence>
<dbReference type="RefSeq" id="WP_168721483.1">
    <property type="nucleotide sequence ID" value="NZ_JAAXPN010000001.1"/>
</dbReference>
<protein>
    <submittedName>
        <fullName evidence="5">GNAT family N-acetyltransferase</fullName>
    </submittedName>
</protein>
<keyword evidence="2" id="KW-0012">Acyltransferase</keyword>
<comment type="similarity">
    <text evidence="3">Belongs to the acetyltransferase family. RimJ subfamily.</text>
</comment>
<gene>
    <name evidence="5" type="ORF">HF964_02600</name>
</gene>
<evidence type="ECO:0000259" key="4">
    <source>
        <dbReference type="PROSITE" id="PS51186"/>
    </source>
</evidence>